<dbReference type="InterPro" id="IPR016160">
    <property type="entry name" value="Ald_DH_CS_CYS"/>
</dbReference>
<dbReference type="Gene3D" id="3.40.309.10">
    <property type="entry name" value="Aldehyde Dehydrogenase, Chain A, domain 2"/>
    <property type="match status" value="1"/>
</dbReference>
<evidence type="ECO:0000259" key="10">
    <source>
        <dbReference type="Pfam" id="PF00171"/>
    </source>
</evidence>
<dbReference type="GO" id="GO:0046872">
    <property type="term" value="F:metal ion binding"/>
    <property type="evidence" value="ECO:0007669"/>
    <property type="project" value="UniProtKB-KW"/>
</dbReference>
<dbReference type="AlphaFoldDB" id="A0A167UT49"/>
<dbReference type="FunFam" id="3.40.309.10:FF:000014">
    <property type="entry name" value="NAD/NADP-dependent betaine aldehyde dehydrogenase"/>
    <property type="match status" value="1"/>
</dbReference>
<evidence type="ECO:0000313" key="12">
    <source>
        <dbReference type="Proteomes" id="UP000076874"/>
    </source>
</evidence>
<dbReference type="PANTHER" id="PTHR11699">
    <property type="entry name" value="ALDEHYDE DEHYDROGENASE-RELATED"/>
    <property type="match status" value="1"/>
</dbReference>
<organism evidence="11 12">
    <name type="scientific">Niveomyces insectorum RCEF 264</name>
    <dbReference type="NCBI Taxonomy" id="1081102"/>
    <lineage>
        <taxon>Eukaryota</taxon>
        <taxon>Fungi</taxon>
        <taxon>Dikarya</taxon>
        <taxon>Ascomycota</taxon>
        <taxon>Pezizomycotina</taxon>
        <taxon>Sordariomycetes</taxon>
        <taxon>Hypocreomycetidae</taxon>
        <taxon>Hypocreales</taxon>
        <taxon>Cordycipitaceae</taxon>
        <taxon>Niveomyces</taxon>
    </lineage>
</organism>
<evidence type="ECO:0000313" key="11">
    <source>
        <dbReference type="EMBL" id="OAA61883.1"/>
    </source>
</evidence>
<dbReference type="InterPro" id="IPR016162">
    <property type="entry name" value="Ald_DH_N"/>
</dbReference>
<dbReference type="STRING" id="1081102.A0A167UT49"/>
<feature type="active site" evidence="7">
    <location>
        <position position="263"/>
    </location>
</feature>
<feature type="domain" description="Aldehyde dehydrogenase" evidence="10">
    <location>
        <begin position="27"/>
        <end position="494"/>
    </location>
</feature>
<proteinExistence type="inferred from homology"/>
<keyword evidence="2" id="KW-0479">Metal-binding</keyword>
<feature type="region of interest" description="Disordered" evidence="9">
    <location>
        <begin position="1"/>
        <end position="32"/>
    </location>
</feature>
<dbReference type="InterPro" id="IPR015590">
    <property type="entry name" value="Aldehyde_DH_dom"/>
</dbReference>
<evidence type="ECO:0000256" key="3">
    <source>
        <dbReference type="ARBA" id="ARBA00023002"/>
    </source>
</evidence>
<evidence type="ECO:0000256" key="5">
    <source>
        <dbReference type="ARBA" id="ARBA00024226"/>
    </source>
</evidence>
<dbReference type="InterPro" id="IPR016161">
    <property type="entry name" value="Ald_DH/histidinol_DH"/>
</dbReference>
<evidence type="ECO:0000256" key="1">
    <source>
        <dbReference type="ARBA" id="ARBA00009986"/>
    </source>
</evidence>
<keyword evidence="4" id="KW-0520">NAD</keyword>
<evidence type="ECO:0000256" key="4">
    <source>
        <dbReference type="ARBA" id="ARBA00023027"/>
    </source>
</evidence>
<comment type="similarity">
    <text evidence="1 8">Belongs to the aldehyde dehydrogenase family.</text>
</comment>
<name>A0A167UT49_9HYPO</name>
<dbReference type="OrthoDB" id="310895at2759"/>
<sequence>MAEYSEADRHTFYAGRPQPENTGASSSSSDTFVTVNPATARPLARIHVSSPAAIDAAIASAQAAFPAWSTTPPPERARILHRAVALLRSRNDELARVETLDSGKPFSETSTVDVVTGADVLEYYASLVASGGLNGEYFALRPGRGGAVVHTTKEPLGVCAAIGAWNYPLQIALWKSAPCLAAGNTLVYKPSEFTPLHAQSLAEVYREAGVPDGVFNVVYGAGAVGAALAAHPTVAKVSFTGQVSTGRRVSAAAAGRLKYVTMELGGKSPLVVLPDADMAQAADGAMMANFYSSGQVCTNGTRVFVPAARQHEFERALLAALAHVRAGDLFDPATNFGPLSSQAHYDKVVGYIRHGVATDKATLLYGGADERPRGIPDDLRDGFWVAPTVFTNCTDDMRIVREEIFGPVLCILPYASVDEAVARANATELGLAAGVFGRDGTACQEVAAALQAGITWINTWGESPAEMAVGGWKQSGLGVENGRRGLEGWLRNKSTLTELSGTVPTVFAKI</sequence>
<evidence type="ECO:0000256" key="6">
    <source>
        <dbReference type="ARBA" id="ARBA00049194"/>
    </source>
</evidence>
<dbReference type="SUPFAM" id="SSF53720">
    <property type="entry name" value="ALDH-like"/>
    <property type="match status" value="1"/>
</dbReference>
<dbReference type="InterPro" id="IPR029510">
    <property type="entry name" value="Ald_DH_CS_GLU"/>
</dbReference>
<dbReference type="PROSITE" id="PS00070">
    <property type="entry name" value="ALDEHYDE_DEHYDR_CYS"/>
    <property type="match status" value="1"/>
</dbReference>
<dbReference type="InterPro" id="IPR016163">
    <property type="entry name" value="Ald_DH_C"/>
</dbReference>
<evidence type="ECO:0000256" key="2">
    <source>
        <dbReference type="ARBA" id="ARBA00022723"/>
    </source>
</evidence>
<evidence type="ECO:0000256" key="8">
    <source>
        <dbReference type="RuleBase" id="RU003345"/>
    </source>
</evidence>
<comment type="caution">
    <text evidence="11">The sequence shown here is derived from an EMBL/GenBank/DDBJ whole genome shotgun (WGS) entry which is preliminary data.</text>
</comment>
<dbReference type="GO" id="GO:0004029">
    <property type="term" value="F:aldehyde dehydrogenase (NAD+) activity"/>
    <property type="evidence" value="ECO:0007669"/>
    <property type="project" value="UniProtKB-EC"/>
</dbReference>
<accession>A0A167UT49</accession>
<dbReference type="NCBIfam" id="NF009725">
    <property type="entry name" value="PRK13252.1"/>
    <property type="match status" value="1"/>
</dbReference>
<feature type="compositionally biased region" description="Basic and acidic residues" evidence="9">
    <location>
        <begin position="1"/>
        <end position="11"/>
    </location>
</feature>
<keyword evidence="12" id="KW-1185">Reference proteome</keyword>
<keyword evidence="3 8" id="KW-0560">Oxidoreductase</keyword>
<protein>
    <recommendedName>
        <fullName evidence="5">aldehyde dehydrogenase (NAD(+))</fullName>
        <ecNumber evidence="5">1.2.1.3</ecNumber>
    </recommendedName>
</protein>
<feature type="compositionally biased region" description="Polar residues" evidence="9">
    <location>
        <begin position="19"/>
        <end position="32"/>
    </location>
</feature>
<dbReference type="Pfam" id="PF00171">
    <property type="entry name" value="Aldedh"/>
    <property type="match status" value="1"/>
</dbReference>
<reference evidence="11 12" key="1">
    <citation type="journal article" date="2016" name="Genome Biol. Evol.">
        <title>Divergent and convergent evolution of fungal pathogenicity.</title>
        <authorList>
            <person name="Shang Y."/>
            <person name="Xiao G."/>
            <person name="Zheng P."/>
            <person name="Cen K."/>
            <person name="Zhan S."/>
            <person name="Wang C."/>
        </authorList>
    </citation>
    <scope>NUCLEOTIDE SEQUENCE [LARGE SCALE GENOMIC DNA]</scope>
    <source>
        <strain evidence="11 12">RCEF 264</strain>
    </source>
</reference>
<gene>
    <name evidence="11" type="ORF">SPI_04742</name>
</gene>
<evidence type="ECO:0000256" key="7">
    <source>
        <dbReference type="PROSITE-ProRule" id="PRU10007"/>
    </source>
</evidence>
<evidence type="ECO:0000256" key="9">
    <source>
        <dbReference type="SAM" id="MobiDB-lite"/>
    </source>
</evidence>
<comment type="catalytic activity">
    <reaction evidence="6">
        <text>an aldehyde + NAD(+) + H2O = a carboxylate + NADH + 2 H(+)</text>
        <dbReference type="Rhea" id="RHEA:16185"/>
        <dbReference type="ChEBI" id="CHEBI:15377"/>
        <dbReference type="ChEBI" id="CHEBI:15378"/>
        <dbReference type="ChEBI" id="CHEBI:17478"/>
        <dbReference type="ChEBI" id="CHEBI:29067"/>
        <dbReference type="ChEBI" id="CHEBI:57540"/>
        <dbReference type="ChEBI" id="CHEBI:57945"/>
        <dbReference type="EC" id="1.2.1.3"/>
    </reaction>
</comment>
<dbReference type="EC" id="1.2.1.3" evidence="5"/>
<dbReference type="FunFam" id="3.40.605.10:FF:000007">
    <property type="entry name" value="NAD/NADP-dependent betaine aldehyde dehydrogenase"/>
    <property type="match status" value="1"/>
</dbReference>
<dbReference type="Gene3D" id="3.40.605.10">
    <property type="entry name" value="Aldehyde Dehydrogenase, Chain A, domain 1"/>
    <property type="match status" value="1"/>
</dbReference>
<dbReference type="PROSITE" id="PS00687">
    <property type="entry name" value="ALDEHYDE_DEHYDR_GLU"/>
    <property type="match status" value="1"/>
</dbReference>
<dbReference type="Proteomes" id="UP000076874">
    <property type="component" value="Unassembled WGS sequence"/>
</dbReference>
<dbReference type="EMBL" id="AZHD01000007">
    <property type="protein sequence ID" value="OAA61883.1"/>
    <property type="molecule type" value="Genomic_DNA"/>
</dbReference>